<protein>
    <recommendedName>
        <fullName evidence="1">Coenzyme F420:L-glutamate ligase-like domain-containing protein</fullName>
    </recommendedName>
</protein>
<gene>
    <name evidence="2" type="ORF">COY88_04330</name>
</gene>
<dbReference type="Proteomes" id="UP000230344">
    <property type="component" value="Unassembled WGS sequence"/>
</dbReference>
<evidence type="ECO:0000313" key="3">
    <source>
        <dbReference type="Proteomes" id="UP000230344"/>
    </source>
</evidence>
<dbReference type="AlphaFoldDB" id="A0A2M7QF95"/>
<name>A0A2M7QF95_9BACT</name>
<dbReference type="InterPro" id="IPR002847">
    <property type="entry name" value="F420-0_gamma-glut_ligase-dom"/>
</dbReference>
<evidence type="ECO:0000259" key="1">
    <source>
        <dbReference type="Pfam" id="PF01996"/>
    </source>
</evidence>
<organism evidence="2 3">
    <name type="scientific">Candidatus Roizmanbacteria bacterium CG_4_10_14_0_8_um_filter_35_28</name>
    <dbReference type="NCBI Taxonomy" id="1974827"/>
    <lineage>
        <taxon>Bacteria</taxon>
        <taxon>Candidatus Roizmaniibacteriota</taxon>
    </lineage>
</organism>
<sequence>MKFHKEIIFLGDIVNYSLKGLTAALGKGEGITKFVRPISYHIDMDSKLSNLIEAIAATNLLRNGDVIVIPSKVISILEKRFVYGLTTENYQRCINDINFARKILKVPDKDPIIKRDQIGLDKIDPKKGIGVRYPKDPNFSCYTIAKNIKDKLGVRVDVVISDSDSGSTKGIALIGCPTIIATPIGATKGLRLFYCMRVAIAAETTWNNIENIPILLVQPPQNYAVRIRKNIGELRYKGFLNAKREKDIISILEKK</sequence>
<proteinExistence type="predicted"/>
<dbReference type="Gene3D" id="3.30.1330.100">
    <property type="entry name" value="CofE-like"/>
    <property type="match status" value="1"/>
</dbReference>
<dbReference type="EMBL" id="PFLH01000082">
    <property type="protein sequence ID" value="PIY70678.1"/>
    <property type="molecule type" value="Genomic_DNA"/>
</dbReference>
<dbReference type="GO" id="GO:0052618">
    <property type="term" value="F:coenzyme F420-0:L-glutamate ligase activity"/>
    <property type="evidence" value="ECO:0007669"/>
    <property type="project" value="TreeGrafter"/>
</dbReference>
<dbReference type="Pfam" id="PF01996">
    <property type="entry name" value="F420_ligase"/>
    <property type="match status" value="1"/>
</dbReference>
<dbReference type="PANTHER" id="PTHR47917:SF1">
    <property type="entry name" value="COENZYME F420:L-GLUTAMATE LIGASE"/>
    <property type="match status" value="1"/>
</dbReference>
<dbReference type="PANTHER" id="PTHR47917">
    <property type="match status" value="1"/>
</dbReference>
<feature type="domain" description="Coenzyme F420:L-glutamate ligase-like" evidence="1">
    <location>
        <begin position="50"/>
        <end position="167"/>
    </location>
</feature>
<reference evidence="3" key="1">
    <citation type="submission" date="2017-09" db="EMBL/GenBank/DDBJ databases">
        <title>Depth-based differentiation of microbial function through sediment-hosted aquifers and enrichment of novel symbionts in the deep terrestrial subsurface.</title>
        <authorList>
            <person name="Probst A.J."/>
            <person name="Ladd B."/>
            <person name="Jarett J.K."/>
            <person name="Geller-Mcgrath D.E."/>
            <person name="Sieber C.M.K."/>
            <person name="Emerson J.B."/>
            <person name="Anantharaman K."/>
            <person name="Thomas B.C."/>
            <person name="Malmstrom R."/>
            <person name="Stieglmeier M."/>
            <person name="Klingl A."/>
            <person name="Woyke T."/>
            <person name="Ryan C.M."/>
            <person name="Banfield J.F."/>
        </authorList>
    </citation>
    <scope>NUCLEOTIDE SEQUENCE [LARGE SCALE GENOMIC DNA]</scope>
</reference>
<dbReference type="SUPFAM" id="SSF144010">
    <property type="entry name" value="CofE-like"/>
    <property type="match status" value="1"/>
</dbReference>
<accession>A0A2M7QF95</accession>
<comment type="caution">
    <text evidence="2">The sequence shown here is derived from an EMBL/GenBank/DDBJ whole genome shotgun (WGS) entry which is preliminary data.</text>
</comment>
<evidence type="ECO:0000313" key="2">
    <source>
        <dbReference type="EMBL" id="PIY70678.1"/>
    </source>
</evidence>